<sequence>MTRERRRPARKSATGACRPGTTSCPGPQVTAGPWHKVSPGPVATPRSRPHQACVPPPRPPLPCTPNPVCARAVRPSEVFPSISGPSSHIHPFLPSRQNSEEIRAVSGSPETPYERRDFVMSDTGSSSGEGAASQAAKERVRRIRRIILIGTAVACAAGAISTSFSPPKTVSAPVAGAQQPDSAAPAPSDPPTGAPGPAPEKPAADDDDEESAPARAGAVPVTDPADAAHAGLPALALEAYQRAADEQAIRTPGCHLPWTLLAAIGQVESHHARNGALTSEGFTTSRILGPVLNGGLFAALPDSDRGTYDGDTTWDRAVGPMQFIPSTWKRWGTTTRPTLDADPNNIFDATTTAAAYLCADNRDLNDPQQLNRAILSYNPSEIYVRDVLAWNAAYASGHSVAALPPMTVPAFDSGESGPVGMPVTGQPSPPAPAGQVVAASLPRDTGPSGSASRPAGGWKGTQPPRSTPASASASAPASSSASAPAPSAGGGASASAGASAGAGAAQPPTAVGQTAPPQQLPPSQSGVPTQSAPPSGTPATSPQPGGTRPPASEPSPGAPHKPAPQSPTLLTRATTQIGGLLHNLGERVLG</sequence>
<protein>
    <submittedName>
        <fullName evidence="3">Uncharacterized protein</fullName>
    </submittedName>
</protein>
<keyword evidence="4" id="KW-1185">Reference proteome</keyword>
<feature type="transmembrane region" description="Helical" evidence="2">
    <location>
        <begin position="146"/>
        <end position="164"/>
    </location>
</feature>
<keyword evidence="2" id="KW-0472">Membrane</keyword>
<feature type="compositionally biased region" description="Low complexity" evidence="1">
    <location>
        <begin position="468"/>
        <end position="505"/>
    </location>
</feature>
<dbReference type="PANTHER" id="PTHR30163:SF8">
    <property type="entry name" value="LYTIC MUREIN TRANSGLYCOSYLASE"/>
    <property type="match status" value="1"/>
</dbReference>
<keyword evidence="2" id="KW-1133">Transmembrane helix</keyword>
<dbReference type="PANTHER" id="PTHR30163">
    <property type="entry name" value="MEMBRANE-BOUND LYTIC MUREIN TRANSGLYCOSYLASE B"/>
    <property type="match status" value="1"/>
</dbReference>
<feature type="compositionally biased region" description="Low complexity" evidence="1">
    <location>
        <begin position="175"/>
        <end position="186"/>
    </location>
</feature>
<feature type="compositionally biased region" description="Low complexity" evidence="1">
    <location>
        <begin position="446"/>
        <end position="456"/>
    </location>
</feature>
<feature type="compositionally biased region" description="Low complexity" evidence="1">
    <location>
        <begin position="80"/>
        <end position="91"/>
    </location>
</feature>
<dbReference type="GO" id="GO:0008933">
    <property type="term" value="F:peptidoglycan lytic transglycosylase activity"/>
    <property type="evidence" value="ECO:0007669"/>
    <property type="project" value="TreeGrafter"/>
</dbReference>
<feature type="region of interest" description="Disordered" evidence="1">
    <location>
        <begin position="80"/>
        <end position="137"/>
    </location>
</feature>
<feature type="compositionally biased region" description="Low complexity" evidence="1">
    <location>
        <begin position="124"/>
        <end position="135"/>
    </location>
</feature>
<evidence type="ECO:0000313" key="3">
    <source>
        <dbReference type="EMBL" id="RMB80606.1"/>
    </source>
</evidence>
<feature type="compositionally biased region" description="Pro residues" evidence="1">
    <location>
        <begin position="551"/>
        <end position="565"/>
    </location>
</feature>
<keyword evidence="2" id="KW-0812">Transmembrane</keyword>
<organism evidence="3 4">
    <name type="scientific">Streptomyces shenzhenensis</name>
    <dbReference type="NCBI Taxonomy" id="943815"/>
    <lineage>
        <taxon>Bacteria</taxon>
        <taxon>Bacillati</taxon>
        <taxon>Actinomycetota</taxon>
        <taxon>Actinomycetes</taxon>
        <taxon>Kitasatosporales</taxon>
        <taxon>Streptomycetaceae</taxon>
        <taxon>Streptomyces</taxon>
    </lineage>
</organism>
<reference evidence="3 4" key="1">
    <citation type="submission" date="2017-11" db="EMBL/GenBank/DDBJ databases">
        <title>Draft genome of actinobacteria isolated from guarana (Paullinia cupana (Mart.) Ducke.</title>
        <authorList>
            <person name="Siqueira K.A."/>
            <person name="Liotti R.G."/>
            <person name="Mendes T.A.O."/>
            <person name="Soares M.A."/>
        </authorList>
    </citation>
    <scope>NUCLEOTIDE SEQUENCE [LARGE SCALE GENOMIC DNA]</scope>
    <source>
        <strain evidence="3 4">193</strain>
    </source>
</reference>
<dbReference type="Proteomes" id="UP000270471">
    <property type="component" value="Unassembled WGS sequence"/>
</dbReference>
<dbReference type="Gene3D" id="1.10.530.10">
    <property type="match status" value="1"/>
</dbReference>
<proteinExistence type="predicted"/>
<evidence type="ECO:0000313" key="4">
    <source>
        <dbReference type="Proteomes" id="UP000270471"/>
    </source>
</evidence>
<dbReference type="InterPro" id="IPR023346">
    <property type="entry name" value="Lysozyme-like_dom_sf"/>
</dbReference>
<evidence type="ECO:0000256" key="2">
    <source>
        <dbReference type="SAM" id="Phobius"/>
    </source>
</evidence>
<feature type="compositionally biased region" description="Basic residues" evidence="1">
    <location>
        <begin position="1"/>
        <end position="10"/>
    </location>
</feature>
<dbReference type="InterPro" id="IPR043426">
    <property type="entry name" value="MltB-like"/>
</dbReference>
<accession>A0A3M0IFG3</accession>
<dbReference type="GO" id="GO:0009253">
    <property type="term" value="P:peptidoglycan catabolic process"/>
    <property type="evidence" value="ECO:0007669"/>
    <property type="project" value="TreeGrafter"/>
</dbReference>
<dbReference type="CDD" id="cd13399">
    <property type="entry name" value="Slt35-like"/>
    <property type="match status" value="1"/>
</dbReference>
<feature type="region of interest" description="Disordered" evidence="1">
    <location>
        <begin position="165"/>
        <end position="217"/>
    </location>
</feature>
<dbReference type="AlphaFoldDB" id="A0A3M0IFG3"/>
<dbReference type="EMBL" id="PENI01000040">
    <property type="protein sequence ID" value="RMB80606.1"/>
    <property type="molecule type" value="Genomic_DNA"/>
</dbReference>
<dbReference type="SUPFAM" id="SSF53955">
    <property type="entry name" value="Lysozyme-like"/>
    <property type="match status" value="1"/>
</dbReference>
<gene>
    <name evidence="3" type="ORF">CTZ28_39410</name>
</gene>
<feature type="compositionally biased region" description="Low complexity" evidence="1">
    <location>
        <begin position="528"/>
        <end position="546"/>
    </location>
</feature>
<name>A0A3M0IFG3_9ACTN</name>
<evidence type="ECO:0000256" key="1">
    <source>
        <dbReference type="SAM" id="MobiDB-lite"/>
    </source>
</evidence>
<feature type="region of interest" description="Disordered" evidence="1">
    <location>
        <begin position="413"/>
        <end position="573"/>
    </location>
</feature>
<comment type="caution">
    <text evidence="3">The sequence shown here is derived from an EMBL/GenBank/DDBJ whole genome shotgun (WGS) entry which is preliminary data.</text>
</comment>
<feature type="region of interest" description="Disordered" evidence="1">
    <location>
        <begin position="1"/>
        <end position="61"/>
    </location>
</feature>
<feature type="compositionally biased region" description="Polar residues" evidence="1">
    <location>
        <begin position="511"/>
        <end position="527"/>
    </location>
</feature>
<feature type="compositionally biased region" description="Pro residues" evidence="1">
    <location>
        <begin position="187"/>
        <end position="200"/>
    </location>
</feature>